<keyword evidence="3 7" id="KW-0812">Transmembrane</keyword>
<dbReference type="SUPFAM" id="SSF143865">
    <property type="entry name" value="CorA soluble domain-like"/>
    <property type="match status" value="1"/>
</dbReference>
<comment type="similarity">
    <text evidence="2">Belongs to the CorA metal ion transporter (MIT) (TC 1.A.35) family.</text>
</comment>
<sequence length="585" mass="66965">MASDQARSPPVRASTYLSITIPPPDPGLPPAVPQPSHRHAAPSAPWPWLDLDSRVEPTQVDGSSQPKWECPHPRGECVDCWRRYPQSLYPNWTPEQQKRSKVSKLLAKRDSKEQCLVYRLDVSIYGMFHPLETLVVNEETQDPVWKLMQQRRPENTRVRALFLENMTGPALQMLGTRYNIEPFFYSSSINWIPSRYQEEMRPKEGDHITFTLTFISVKPSPETAPLTATAPSVHRVTTGIDEAEDTENNALGDIIDTQSPLSLRSSNLMLLHDLLAVHMVRSTSGSTLISYHPSKTWKTTTAEQLYKRVLFAGRSVYWQNTFSKSADPTCLLLALLWHALYSWDEAMEELYKHICWMEGRVMQTSDLHMTQDLHTIRAHLLHYEGLLSDFRKTVLFVQKTPNPGMDDPERAARQGVDLSNELLTLECRTLLSEIERLQHSRSMQDKRLKNVMNLVFSLTNIEDSQQMGKMTEAAVRDSAAMKQIAYLTMVFLPASFVATVFGMNVRELSPDTTGTLPHYFAAAFPMTAVTVWIIIAFQFRSMTHREVNNMDPRAARKRQAPSMLRGLGWPVILMHRWMEERGKRK</sequence>
<evidence type="ECO:0000313" key="8">
    <source>
        <dbReference type="EMBL" id="KAL0959095.1"/>
    </source>
</evidence>
<dbReference type="Pfam" id="PF01544">
    <property type="entry name" value="CorA"/>
    <property type="match status" value="1"/>
</dbReference>
<comment type="subcellular location">
    <subcellularLocation>
        <location evidence="1">Membrane</location>
        <topology evidence="1">Multi-pass membrane protein</topology>
    </subcellularLocation>
</comment>
<feature type="transmembrane region" description="Helical" evidence="7">
    <location>
        <begin position="484"/>
        <end position="505"/>
    </location>
</feature>
<evidence type="ECO:0000256" key="2">
    <source>
        <dbReference type="ARBA" id="ARBA00009765"/>
    </source>
</evidence>
<name>A0ABR3JV83_9AGAR</name>
<evidence type="ECO:0000256" key="6">
    <source>
        <dbReference type="SAM" id="MobiDB-lite"/>
    </source>
</evidence>
<dbReference type="InterPro" id="IPR045861">
    <property type="entry name" value="CorA_cytoplasmic_dom"/>
</dbReference>
<keyword evidence="5 7" id="KW-0472">Membrane</keyword>
<keyword evidence="4 7" id="KW-1133">Transmembrane helix</keyword>
<evidence type="ECO:0000256" key="7">
    <source>
        <dbReference type="SAM" id="Phobius"/>
    </source>
</evidence>
<organism evidence="8 9">
    <name type="scientific">Hohenbuehelia grisea</name>
    <dbReference type="NCBI Taxonomy" id="104357"/>
    <lineage>
        <taxon>Eukaryota</taxon>
        <taxon>Fungi</taxon>
        <taxon>Dikarya</taxon>
        <taxon>Basidiomycota</taxon>
        <taxon>Agaricomycotina</taxon>
        <taxon>Agaricomycetes</taxon>
        <taxon>Agaricomycetidae</taxon>
        <taxon>Agaricales</taxon>
        <taxon>Pleurotineae</taxon>
        <taxon>Pleurotaceae</taxon>
        <taxon>Hohenbuehelia</taxon>
    </lineage>
</organism>
<dbReference type="SUPFAM" id="SSF144083">
    <property type="entry name" value="Magnesium transport protein CorA, transmembrane region"/>
    <property type="match status" value="1"/>
</dbReference>
<comment type="caution">
    <text evidence="8">The sequence shown here is derived from an EMBL/GenBank/DDBJ whole genome shotgun (WGS) entry which is preliminary data.</text>
</comment>
<evidence type="ECO:0000256" key="4">
    <source>
        <dbReference type="ARBA" id="ARBA00022989"/>
    </source>
</evidence>
<feature type="compositionally biased region" description="Pro residues" evidence="6">
    <location>
        <begin position="21"/>
        <end position="33"/>
    </location>
</feature>
<proteinExistence type="inferred from homology"/>
<reference evidence="9" key="1">
    <citation type="submission" date="2024-06" db="EMBL/GenBank/DDBJ databases">
        <title>Multi-omics analyses provide insights into the biosynthesis of the anticancer antibiotic pleurotin in Hohenbuehelia grisea.</title>
        <authorList>
            <person name="Weaver J.A."/>
            <person name="Alberti F."/>
        </authorList>
    </citation>
    <scope>NUCLEOTIDE SEQUENCE [LARGE SCALE GENOMIC DNA]</scope>
    <source>
        <strain evidence="9">T-177</strain>
    </source>
</reference>
<feature type="transmembrane region" description="Helical" evidence="7">
    <location>
        <begin position="517"/>
        <end position="539"/>
    </location>
</feature>
<accession>A0ABR3JV83</accession>
<evidence type="ECO:0000256" key="5">
    <source>
        <dbReference type="ARBA" id="ARBA00023136"/>
    </source>
</evidence>
<dbReference type="InterPro" id="IPR045863">
    <property type="entry name" value="CorA_TM1_TM2"/>
</dbReference>
<protein>
    <submittedName>
        <fullName evidence="8">Uncharacterized protein</fullName>
    </submittedName>
</protein>
<evidence type="ECO:0000313" key="9">
    <source>
        <dbReference type="Proteomes" id="UP001556367"/>
    </source>
</evidence>
<dbReference type="Proteomes" id="UP001556367">
    <property type="component" value="Unassembled WGS sequence"/>
</dbReference>
<evidence type="ECO:0000256" key="1">
    <source>
        <dbReference type="ARBA" id="ARBA00004141"/>
    </source>
</evidence>
<evidence type="ECO:0000256" key="3">
    <source>
        <dbReference type="ARBA" id="ARBA00022692"/>
    </source>
</evidence>
<dbReference type="Gene3D" id="1.20.58.340">
    <property type="entry name" value="Magnesium transport protein CorA, transmembrane region"/>
    <property type="match status" value="2"/>
</dbReference>
<keyword evidence="9" id="KW-1185">Reference proteome</keyword>
<dbReference type="InterPro" id="IPR002523">
    <property type="entry name" value="MgTranspt_CorA/ZnTranspt_ZntB"/>
</dbReference>
<dbReference type="EMBL" id="JASNQZ010000003">
    <property type="protein sequence ID" value="KAL0959095.1"/>
    <property type="molecule type" value="Genomic_DNA"/>
</dbReference>
<gene>
    <name evidence="8" type="ORF">HGRIS_014393</name>
</gene>
<feature type="region of interest" description="Disordered" evidence="6">
    <location>
        <begin position="1"/>
        <end position="50"/>
    </location>
</feature>